<reference evidence="6" key="1">
    <citation type="submission" date="2018-04" db="EMBL/GenBank/DDBJ databases">
        <title>Draft genome sequence of the Candidatus Spirobacillus cienkowskii, a pathogen of freshwater Daphnia species, reconstructed from hemolymph metagenomic reads.</title>
        <authorList>
            <person name="Bresciani L."/>
            <person name="Lemos L.N."/>
            <person name="Wale N."/>
            <person name="Lin J.Y."/>
            <person name="Fernandes G.R."/>
            <person name="Duffy M.A."/>
            <person name="Rodrigues J.M."/>
        </authorList>
    </citation>
    <scope>NUCLEOTIDE SEQUENCE [LARGE SCALE GENOMIC DNA]</scope>
    <source>
        <strain evidence="6">Binning01</strain>
    </source>
</reference>
<dbReference type="PANTHER" id="PTHR11061:SF30">
    <property type="entry name" value="TRNA (URACIL(54)-C(5))-METHYLTRANSFERASE"/>
    <property type="match status" value="1"/>
</dbReference>
<evidence type="ECO:0000256" key="3">
    <source>
        <dbReference type="ARBA" id="ARBA00022691"/>
    </source>
</evidence>
<feature type="binding site" evidence="4">
    <location>
        <position position="347"/>
    </location>
    <ligand>
        <name>S-adenosyl-L-methionine</name>
        <dbReference type="ChEBI" id="CHEBI:59789"/>
    </ligand>
</feature>
<keyword evidence="2 4" id="KW-0808">Transferase</keyword>
<dbReference type="Proteomes" id="UP000253934">
    <property type="component" value="Unassembled WGS sequence"/>
</dbReference>
<evidence type="ECO:0000313" key="6">
    <source>
        <dbReference type="EMBL" id="RDB36601.1"/>
    </source>
</evidence>
<dbReference type="GO" id="GO:0070475">
    <property type="term" value="P:rRNA base methylation"/>
    <property type="evidence" value="ECO:0007669"/>
    <property type="project" value="TreeGrafter"/>
</dbReference>
<dbReference type="InterPro" id="IPR030390">
    <property type="entry name" value="MeTrfase_TrmA_AS"/>
</dbReference>
<feature type="binding site" evidence="4">
    <location>
        <position position="399"/>
    </location>
    <ligand>
        <name>S-adenosyl-L-methionine</name>
        <dbReference type="ChEBI" id="CHEBI:59789"/>
    </ligand>
</feature>
<comment type="similarity">
    <text evidence="4">Belongs to the class I-like SAM-binding methyltransferase superfamily. RNA M5U methyltransferase family.</text>
</comment>
<dbReference type="AlphaFoldDB" id="A0A369KPR8"/>
<keyword evidence="7" id="KW-1185">Reference proteome</keyword>
<dbReference type="InterPro" id="IPR029063">
    <property type="entry name" value="SAM-dependent_MTases_sf"/>
</dbReference>
<keyword evidence="3 4" id="KW-0949">S-adenosyl-L-methionine</keyword>
<comment type="caution">
    <text evidence="6">The sequence shown here is derived from an EMBL/GenBank/DDBJ whole genome shotgun (WGS) entry which is preliminary data.</text>
</comment>
<protein>
    <submittedName>
        <fullName evidence="6">Class I SAM-dependent RNA methyltransferase</fullName>
    </submittedName>
</protein>
<dbReference type="InterPro" id="IPR012340">
    <property type="entry name" value="NA-bd_OB-fold"/>
</dbReference>
<sequence>MHKSKHRNKSKQNTSNIINNKKFEKEMMTSYSLATDGRAIGRDQNNVITFIKNMLPNETAKIEITSKKSNFKNATICKIEIASPFRVNPPCSYVSRCGGCQLQHVSNEMQTIYKTQWFLETLKRIGKWDNYNIELAEKKLEVVYLPKDSYRRRIRLHFDGKNLGFKASQTNLVTDINSCFITSKRINNKIPTIKNNLITALKIINEKNLSKNFECEIEATESDDDKVILNITSLNIDHPAEKKQIEKILEKTLEIQNDQMISMNHPQLTRFKLKKQSFIQPHKDCIKSYYKHIKESVAEFLQKIAQSNNNPDTLLAWDLYAGAGVFSGIPYFLAKKYNLPIRCIGVEGVPEAIDSLINNYKTLPIEGIVSDVFEFIEQQFNLKLRADKTFHEPNIIIIDPPRSGCGIQTMQKIVEICSKKSQVLYLACDPASFARDTWVLLKGGFKLQKLCLFDSFGQTVHYEVLGCFEK</sequence>
<feature type="binding site" evidence="4">
    <location>
        <position position="320"/>
    </location>
    <ligand>
        <name>S-adenosyl-L-methionine</name>
        <dbReference type="ChEBI" id="CHEBI:59789"/>
    </ligand>
</feature>
<dbReference type="EMBL" id="QOVW01000058">
    <property type="protein sequence ID" value="RDB36601.1"/>
    <property type="molecule type" value="Genomic_DNA"/>
</dbReference>
<dbReference type="SUPFAM" id="SSF50249">
    <property type="entry name" value="Nucleic acid-binding proteins"/>
    <property type="match status" value="1"/>
</dbReference>
<evidence type="ECO:0000256" key="5">
    <source>
        <dbReference type="PROSITE-ProRule" id="PRU10015"/>
    </source>
</evidence>
<proteinExistence type="inferred from homology"/>
<dbReference type="Gene3D" id="2.40.50.1070">
    <property type="match status" value="1"/>
</dbReference>
<dbReference type="PANTHER" id="PTHR11061">
    <property type="entry name" value="RNA M5U METHYLTRANSFERASE"/>
    <property type="match status" value="1"/>
</dbReference>
<dbReference type="PROSITE" id="PS01230">
    <property type="entry name" value="TRMA_1"/>
    <property type="match status" value="1"/>
</dbReference>
<dbReference type="GO" id="GO:0070041">
    <property type="term" value="F:rRNA (uridine-C5-)-methyltransferase activity"/>
    <property type="evidence" value="ECO:0007669"/>
    <property type="project" value="TreeGrafter"/>
</dbReference>
<dbReference type="PROSITE" id="PS51687">
    <property type="entry name" value="SAM_MT_RNA_M5U"/>
    <property type="match status" value="1"/>
</dbReference>
<accession>A0A369KPR8</accession>
<name>A0A369KPR8_9BACT</name>
<keyword evidence="1 4" id="KW-0489">Methyltransferase</keyword>
<evidence type="ECO:0000256" key="1">
    <source>
        <dbReference type="ARBA" id="ARBA00022603"/>
    </source>
</evidence>
<dbReference type="RefSeq" id="WP_338637550.1">
    <property type="nucleotide sequence ID" value="NZ_CP146516.1"/>
</dbReference>
<feature type="binding site" evidence="4">
    <location>
        <position position="280"/>
    </location>
    <ligand>
        <name>S-adenosyl-L-methionine</name>
        <dbReference type="ChEBI" id="CHEBI:59789"/>
    </ligand>
</feature>
<evidence type="ECO:0000256" key="4">
    <source>
        <dbReference type="PROSITE-ProRule" id="PRU01024"/>
    </source>
</evidence>
<feature type="active site" description="Nucleophile" evidence="4">
    <location>
        <position position="428"/>
    </location>
</feature>
<organism evidence="6 7">
    <name type="scientific">Spirobacillus cienkowskii</name>
    <dbReference type="NCBI Taxonomy" id="495820"/>
    <lineage>
        <taxon>Bacteria</taxon>
        <taxon>Pseudomonadati</taxon>
        <taxon>Bdellovibrionota</taxon>
        <taxon>Oligoflexia</taxon>
        <taxon>Silvanigrellales</taxon>
        <taxon>Spirobacillus</taxon>
    </lineage>
</organism>
<evidence type="ECO:0000313" key="7">
    <source>
        <dbReference type="Proteomes" id="UP000253934"/>
    </source>
</evidence>
<dbReference type="SUPFAM" id="SSF53335">
    <property type="entry name" value="S-adenosyl-L-methionine-dependent methyltransferases"/>
    <property type="match status" value="1"/>
</dbReference>
<evidence type="ECO:0000256" key="2">
    <source>
        <dbReference type="ARBA" id="ARBA00022679"/>
    </source>
</evidence>
<gene>
    <name evidence="6" type="ORF">DCC88_04025</name>
</gene>
<dbReference type="InterPro" id="IPR010280">
    <property type="entry name" value="U5_MeTrfase_fam"/>
</dbReference>
<dbReference type="Gene3D" id="3.40.50.150">
    <property type="entry name" value="Vaccinia Virus protein VP39"/>
    <property type="match status" value="1"/>
</dbReference>
<dbReference type="Gene3D" id="2.40.50.140">
    <property type="entry name" value="Nucleic acid-binding proteins"/>
    <property type="match status" value="1"/>
</dbReference>
<feature type="active site" evidence="5">
    <location>
        <position position="428"/>
    </location>
</feature>